<dbReference type="OrthoDB" id="496981at2759"/>
<dbReference type="PANTHER" id="PTHR24171">
    <property type="entry name" value="ANKYRIN REPEAT DOMAIN-CONTAINING PROTEIN 39-RELATED"/>
    <property type="match status" value="1"/>
</dbReference>
<keyword evidence="2 3" id="KW-0040">ANK repeat</keyword>
<dbReference type="Gene3D" id="1.25.40.20">
    <property type="entry name" value="Ankyrin repeat-containing domain"/>
    <property type="match status" value="3"/>
</dbReference>
<reference evidence="4 6" key="1">
    <citation type="journal article" date="2014" name="BMC Genomics">
        <title>Genome sequence of Anopheles sinensis provides insight into genetics basis of mosquito competence for malaria parasites.</title>
        <authorList>
            <person name="Zhou D."/>
            <person name="Zhang D."/>
            <person name="Ding G."/>
            <person name="Shi L."/>
            <person name="Hou Q."/>
            <person name="Ye Y."/>
            <person name="Xu Y."/>
            <person name="Zhou H."/>
            <person name="Xiong C."/>
            <person name="Li S."/>
            <person name="Yu J."/>
            <person name="Hong S."/>
            <person name="Yu X."/>
            <person name="Zou P."/>
            <person name="Chen C."/>
            <person name="Chang X."/>
            <person name="Wang W."/>
            <person name="Lv Y."/>
            <person name="Sun Y."/>
            <person name="Ma L."/>
            <person name="Shen B."/>
            <person name="Zhu C."/>
        </authorList>
    </citation>
    <scope>NUCLEOTIDE SEQUENCE [LARGE SCALE GENOMIC DNA]</scope>
</reference>
<feature type="repeat" description="ANK" evidence="3">
    <location>
        <begin position="65"/>
        <end position="97"/>
    </location>
</feature>
<keyword evidence="1" id="KW-0677">Repeat</keyword>
<dbReference type="PANTHER" id="PTHR24171:SF11">
    <property type="entry name" value="26S PROTEASOME NON-ATPASE REGULATORY SUBUNIT 10"/>
    <property type="match status" value="1"/>
</dbReference>
<dbReference type="Proteomes" id="UP000030765">
    <property type="component" value="Unassembled WGS sequence"/>
</dbReference>
<keyword evidence="6" id="KW-1185">Reference proteome</keyword>
<gene>
    <name evidence="4" type="ORF">ZHAS_00007683</name>
</gene>
<dbReference type="SUPFAM" id="SSF48403">
    <property type="entry name" value="Ankyrin repeat"/>
    <property type="match status" value="1"/>
</dbReference>
<dbReference type="InterPro" id="IPR002110">
    <property type="entry name" value="Ankyrin_rpt"/>
</dbReference>
<evidence type="ECO:0000313" key="6">
    <source>
        <dbReference type="Proteomes" id="UP000030765"/>
    </source>
</evidence>
<dbReference type="AlphaFoldDB" id="A0A084VQ40"/>
<evidence type="ECO:0000313" key="5">
    <source>
        <dbReference type="EnsemblMetazoa" id="ASIC007683-PA"/>
    </source>
</evidence>
<proteinExistence type="predicted"/>
<feature type="repeat" description="ANK" evidence="3">
    <location>
        <begin position="131"/>
        <end position="163"/>
    </location>
</feature>
<dbReference type="EMBL" id="ATLV01015122">
    <property type="status" value="NOT_ANNOTATED_CDS"/>
    <property type="molecule type" value="Genomic_DNA"/>
</dbReference>
<dbReference type="EnsemblMetazoa" id="ASIC007683-RA">
    <property type="protein sequence ID" value="ASIC007683-PA"/>
    <property type="gene ID" value="ASIC007683"/>
</dbReference>
<dbReference type="PROSITE" id="PS50297">
    <property type="entry name" value="ANK_REP_REGION"/>
    <property type="match status" value="4"/>
</dbReference>
<feature type="repeat" description="ANK" evidence="3">
    <location>
        <begin position="98"/>
        <end position="130"/>
    </location>
</feature>
<dbReference type="OMA" id="NEERCAI"/>
<feature type="repeat" description="ANK" evidence="3">
    <location>
        <begin position="164"/>
        <end position="196"/>
    </location>
</feature>
<dbReference type="PROSITE" id="PS50088">
    <property type="entry name" value="ANK_REPEAT"/>
    <property type="match status" value="4"/>
</dbReference>
<dbReference type="VEuPathDB" id="VectorBase:ASIC007683"/>
<sequence>MKYSWLVKQKPEHIEKLLSGNPNILAKRDERKRFVLHWAAVAGREQLCKYILQRFPEQLDAGDDMEKTPLELAACGGSLATTALMVQEGADINHRDLLGCTALNYACSNDSFYVVLLLLREGADLNIADINGDTPLHRATEYGRSDIVNTLLLHGADPNRANSDGNTPLHLACERNEERCAILLVRGGATIGSPNQIGLKPFQLANPSLSYLLLKQSTGRRAG</sequence>
<evidence type="ECO:0000256" key="1">
    <source>
        <dbReference type="ARBA" id="ARBA00022737"/>
    </source>
</evidence>
<protein>
    <submittedName>
        <fullName evidence="5">ANK_REP_REGION domain-containing protein</fullName>
    </submittedName>
</protein>
<organism evidence="4">
    <name type="scientific">Anopheles sinensis</name>
    <name type="common">Mosquito</name>
    <dbReference type="NCBI Taxonomy" id="74873"/>
    <lineage>
        <taxon>Eukaryota</taxon>
        <taxon>Metazoa</taxon>
        <taxon>Ecdysozoa</taxon>
        <taxon>Arthropoda</taxon>
        <taxon>Hexapoda</taxon>
        <taxon>Insecta</taxon>
        <taxon>Pterygota</taxon>
        <taxon>Neoptera</taxon>
        <taxon>Endopterygota</taxon>
        <taxon>Diptera</taxon>
        <taxon>Nematocera</taxon>
        <taxon>Culicoidea</taxon>
        <taxon>Culicidae</taxon>
        <taxon>Anophelinae</taxon>
        <taxon>Anopheles</taxon>
    </lineage>
</organism>
<evidence type="ECO:0000256" key="2">
    <source>
        <dbReference type="ARBA" id="ARBA00023043"/>
    </source>
</evidence>
<accession>A0A084VQ40</accession>
<dbReference type="EMBL" id="KE525003">
    <property type="protein sequence ID" value="KFB40084.1"/>
    <property type="molecule type" value="Genomic_DNA"/>
</dbReference>
<name>A0A084VQ40_ANOSI</name>
<dbReference type="Pfam" id="PF00023">
    <property type="entry name" value="Ank"/>
    <property type="match status" value="1"/>
</dbReference>
<dbReference type="Pfam" id="PF12796">
    <property type="entry name" value="Ank_2"/>
    <property type="match status" value="1"/>
</dbReference>
<evidence type="ECO:0000313" key="4">
    <source>
        <dbReference type="EMBL" id="KFB40084.1"/>
    </source>
</evidence>
<dbReference type="STRING" id="74873.A0A084VQ40"/>
<reference evidence="5" key="2">
    <citation type="submission" date="2020-05" db="UniProtKB">
        <authorList>
            <consortium name="EnsemblMetazoa"/>
        </authorList>
    </citation>
    <scope>IDENTIFICATION</scope>
</reference>
<dbReference type="InterPro" id="IPR036770">
    <property type="entry name" value="Ankyrin_rpt-contain_sf"/>
</dbReference>
<evidence type="ECO:0000256" key="3">
    <source>
        <dbReference type="PROSITE-ProRule" id="PRU00023"/>
    </source>
</evidence>
<dbReference type="VEuPathDB" id="VectorBase:ASIS001514"/>
<dbReference type="SMART" id="SM00248">
    <property type="entry name" value="ANK"/>
    <property type="match status" value="5"/>
</dbReference>